<dbReference type="Gene3D" id="3.30.465.10">
    <property type="match status" value="1"/>
</dbReference>
<sequence>MNDVVAVDYEARRLTVQAGMTVQNLADAAVRNGLSVPVGVFPVYGNLTLGGLVAASAHGTGAGVASSLGDILTGVKWVDSTGAIIHSDVATETGLEQIRALIGGLGLLGIMTELTLQLLPAGSLAQVETWVRDDANLAADIRSQLATSTPHILIFWRPDLRYYKAYHYKPLEAGDVPRHPYRPDGRGGMLSPAPPQSIMTDYLAAYTADFDESGPQSDFLNAQGCALGDSLMNLPGFRDETSVLYNATIPSSHATFSEECSPHCIWDVKSGGYSIEDNELHIGLSRLEEFLDDVRSIIKAEEQEKQDYLDRRYGKGKVSVCLPPGFFWIRFGKGTKNLLATTAGFEEPVLYFMATFLVSGYSSYLPTKLDHIAEVIEQVGLCKYGARPHYGKNFDRLFAHPKCHVRDNFPPENFPKMLELQMKHDPNKVFEPELVTRMVERRGPVYGDKCALRRECYCKEDSHCADGFKCQPSASYPEFKACKVQYPKQKEEHHSEPKQEL</sequence>
<dbReference type="GO" id="GO:0071949">
    <property type="term" value="F:FAD binding"/>
    <property type="evidence" value="ECO:0007669"/>
    <property type="project" value="InterPro"/>
</dbReference>
<dbReference type="Proteomes" id="UP000244005">
    <property type="component" value="Unassembled WGS sequence"/>
</dbReference>
<dbReference type="InterPro" id="IPR036318">
    <property type="entry name" value="FAD-bd_PCMH-like_sf"/>
</dbReference>
<evidence type="ECO:0000256" key="1">
    <source>
        <dbReference type="SAM" id="Coils"/>
    </source>
</evidence>
<evidence type="ECO:0000313" key="4">
    <source>
        <dbReference type="Proteomes" id="UP000244005"/>
    </source>
</evidence>
<dbReference type="PANTHER" id="PTHR43762:SF7">
    <property type="entry name" value="FAD-BINDING PCMH-TYPE DOMAIN-CONTAINING PROTEIN"/>
    <property type="match status" value="1"/>
</dbReference>
<dbReference type="InterPro" id="IPR055154">
    <property type="entry name" value="GULLO2-like_C"/>
</dbReference>
<proteinExistence type="predicted"/>
<dbReference type="Pfam" id="PF01565">
    <property type="entry name" value="FAD_binding_4"/>
    <property type="match status" value="1"/>
</dbReference>
<dbReference type="GO" id="GO:0016491">
    <property type="term" value="F:oxidoreductase activity"/>
    <property type="evidence" value="ECO:0000318"/>
    <property type="project" value="GO_Central"/>
</dbReference>
<keyword evidence="1" id="KW-0175">Coiled coil</keyword>
<accession>A0A2R6VY23</accession>
<dbReference type="InterPro" id="IPR016169">
    <property type="entry name" value="FAD-bd_PCMH_sub2"/>
</dbReference>
<dbReference type="InterPro" id="IPR006094">
    <property type="entry name" value="Oxid_FAD_bind_N"/>
</dbReference>
<feature type="domain" description="FAD-binding PCMH-type" evidence="2">
    <location>
        <begin position="1"/>
        <end position="121"/>
    </location>
</feature>
<dbReference type="PROSITE" id="PS51387">
    <property type="entry name" value="FAD_PCMH"/>
    <property type="match status" value="1"/>
</dbReference>
<evidence type="ECO:0000313" key="3">
    <source>
        <dbReference type="EMBL" id="PTQ26504.1"/>
    </source>
</evidence>
<feature type="coiled-coil region" evidence="1">
    <location>
        <begin position="284"/>
        <end position="311"/>
    </location>
</feature>
<evidence type="ECO:0000259" key="2">
    <source>
        <dbReference type="PROSITE" id="PS51387"/>
    </source>
</evidence>
<organism evidence="3 4">
    <name type="scientific">Marchantia polymorpha</name>
    <name type="common">Common liverwort</name>
    <name type="synonym">Marchantia aquatica</name>
    <dbReference type="NCBI Taxonomy" id="3197"/>
    <lineage>
        <taxon>Eukaryota</taxon>
        <taxon>Viridiplantae</taxon>
        <taxon>Streptophyta</taxon>
        <taxon>Embryophyta</taxon>
        <taxon>Marchantiophyta</taxon>
        <taxon>Marchantiopsida</taxon>
        <taxon>Marchantiidae</taxon>
        <taxon>Marchantiales</taxon>
        <taxon>Marchantiaceae</taxon>
        <taxon>Marchantia</taxon>
    </lineage>
</organism>
<dbReference type="GO" id="GO:0016899">
    <property type="term" value="F:oxidoreductase activity, acting on the CH-OH group of donors, oxygen as acceptor"/>
    <property type="evidence" value="ECO:0007669"/>
    <property type="project" value="InterPro"/>
</dbReference>
<keyword evidence="4" id="KW-1185">Reference proteome</keyword>
<dbReference type="PANTHER" id="PTHR43762">
    <property type="entry name" value="L-GULONOLACTONE OXIDASE"/>
    <property type="match status" value="1"/>
</dbReference>
<dbReference type="OrthoDB" id="1900660at2759"/>
<dbReference type="InterPro" id="IPR010031">
    <property type="entry name" value="FAD_lactone_oxidase-like"/>
</dbReference>
<dbReference type="OMA" id="GKNHERI"/>
<reference evidence="4" key="1">
    <citation type="journal article" date="2017" name="Cell">
        <title>Insights into land plant evolution garnered from the Marchantia polymorpha genome.</title>
        <authorList>
            <person name="Bowman J.L."/>
            <person name="Kohchi T."/>
            <person name="Yamato K.T."/>
            <person name="Jenkins J."/>
            <person name="Shu S."/>
            <person name="Ishizaki K."/>
            <person name="Yamaoka S."/>
            <person name="Nishihama R."/>
            <person name="Nakamura Y."/>
            <person name="Berger F."/>
            <person name="Adam C."/>
            <person name="Aki S.S."/>
            <person name="Althoff F."/>
            <person name="Araki T."/>
            <person name="Arteaga-Vazquez M.A."/>
            <person name="Balasubrmanian S."/>
            <person name="Barry K."/>
            <person name="Bauer D."/>
            <person name="Boehm C.R."/>
            <person name="Briginshaw L."/>
            <person name="Caballero-Perez J."/>
            <person name="Catarino B."/>
            <person name="Chen F."/>
            <person name="Chiyoda S."/>
            <person name="Chovatia M."/>
            <person name="Davies K.M."/>
            <person name="Delmans M."/>
            <person name="Demura T."/>
            <person name="Dierschke T."/>
            <person name="Dolan L."/>
            <person name="Dorantes-Acosta A.E."/>
            <person name="Eklund D.M."/>
            <person name="Florent S.N."/>
            <person name="Flores-Sandoval E."/>
            <person name="Fujiyama A."/>
            <person name="Fukuzawa H."/>
            <person name="Galik B."/>
            <person name="Grimanelli D."/>
            <person name="Grimwood J."/>
            <person name="Grossniklaus U."/>
            <person name="Hamada T."/>
            <person name="Haseloff J."/>
            <person name="Hetherington A.J."/>
            <person name="Higo A."/>
            <person name="Hirakawa Y."/>
            <person name="Hundley H.N."/>
            <person name="Ikeda Y."/>
            <person name="Inoue K."/>
            <person name="Inoue S.I."/>
            <person name="Ishida S."/>
            <person name="Jia Q."/>
            <person name="Kakita M."/>
            <person name="Kanazawa T."/>
            <person name="Kawai Y."/>
            <person name="Kawashima T."/>
            <person name="Kennedy M."/>
            <person name="Kinose K."/>
            <person name="Kinoshita T."/>
            <person name="Kohara Y."/>
            <person name="Koide E."/>
            <person name="Komatsu K."/>
            <person name="Kopischke S."/>
            <person name="Kubo M."/>
            <person name="Kyozuka J."/>
            <person name="Lagercrantz U."/>
            <person name="Lin S.S."/>
            <person name="Lindquist E."/>
            <person name="Lipzen A.M."/>
            <person name="Lu C.W."/>
            <person name="De Luna E."/>
            <person name="Martienssen R.A."/>
            <person name="Minamino N."/>
            <person name="Mizutani M."/>
            <person name="Mizutani M."/>
            <person name="Mochizuki N."/>
            <person name="Monte I."/>
            <person name="Mosher R."/>
            <person name="Nagasaki H."/>
            <person name="Nakagami H."/>
            <person name="Naramoto S."/>
            <person name="Nishitani K."/>
            <person name="Ohtani M."/>
            <person name="Okamoto T."/>
            <person name="Okumura M."/>
            <person name="Phillips J."/>
            <person name="Pollak B."/>
            <person name="Reinders A."/>
            <person name="Rovekamp M."/>
            <person name="Sano R."/>
            <person name="Sawa S."/>
            <person name="Schmid M.W."/>
            <person name="Shirakawa M."/>
            <person name="Solano R."/>
            <person name="Spunde A."/>
            <person name="Suetsugu N."/>
            <person name="Sugano S."/>
            <person name="Sugiyama A."/>
            <person name="Sun R."/>
            <person name="Suzuki Y."/>
            <person name="Takenaka M."/>
            <person name="Takezawa D."/>
            <person name="Tomogane H."/>
            <person name="Tsuzuki M."/>
            <person name="Ueda T."/>
            <person name="Umeda M."/>
            <person name="Ward J.M."/>
            <person name="Watanabe Y."/>
            <person name="Yazaki K."/>
            <person name="Yokoyama R."/>
            <person name="Yoshitake Y."/>
            <person name="Yotsui I."/>
            <person name="Zachgo S."/>
            <person name="Schmutz J."/>
        </authorList>
    </citation>
    <scope>NUCLEOTIDE SEQUENCE [LARGE SCALE GENOMIC DNA]</scope>
    <source>
        <strain evidence="4">Tak-1</strain>
    </source>
</reference>
<name>A0A2R6VY23_MARPO</name>
<dbReference type="InterPro" id="IPR016166">
    <property type="entry name" value="FAD-bd_PCMH"/>
</dbReference>
<dbReference type="EMBL" id="KZ773700">
    <property type="protein sequence ID" value="PTQ26504.1"/>
    <property type="molecule type" value="Genomic_DNA"/>
</dbReference>
<dbReference type="Pfam" id="PF22906">
    <property type="entry name" value="GULLO2-like_3rd"/>
    <property type="match status" value="1"/>
</dbReference>
<gene>
    <name evidence="3" type="ORF">MARPO_1294s0001</name>
</gene>
<protein>
    <recommendedName>
        <fullName evidence="2">FAD-binding PCMH-type domain-containing protein</fullName>
    </recommendedName>
</protein>
<dbReference type="AlphaFoldDB" id="A0A2R6VY23"/>
<dbReference type="SUPFAM" id="SSF56176">
    <property type="entry name" value="FAD-binding/transporter-associated domain-like"/>
    <property type="match status" value="1"/>
</dbReference>